<keyword evidence="2" id="KW-1185">Reference proteome</keyword>
<evidence type="ECO:0000313" key="1">
    <source>
        <dbReference type="EMBL" id="GFT65305.1"/>
    </source>
</evidence>
<dbReference type="Proteomes" id="UP000887013">
    <property type="component" value="Unassembled WGS sequence"/>
</dbReference>
<feature type="non-terminal residue" evidence="1">
    <location>
        <position position="1"/>
    </location>
</feature>
<dbReference type="AlphaFoldDB" id="A0A8X6PHP2"/>
<evidence type="ECO:0000313" key="2">
    <source>
        <dbReference type="Proteomes" id="UP000887013"/>
    </source>
</evidence>
<comment type="caution">
    <text evidence="1">The sequence shown here is derived from an EMBL/GenBank/DDBJ whole genome shotgun (WGS) entry which is preliminary data.</text>
</comment>
<proteinExistence type="predicted"/>
<dbReference type="EMBL" id="BMAW01068606">
    <property type="protein sequence ID" value="GFT65305.1"/>
    <property type="molecule type" value="Genomic_DNA"/>
</dbReference>
<reference evidence="1" key="1">
    <citation type="submission" date="2020-08" db="EMBL/GenBank/DDBJ databases">
        <title>Multicomponent nature underlies the extraordinary mechanical properties of spider dragline silk.</title>
        <authorList>
            <person name="Kono N."/>
            <person name="Nakamura H."/>
            <person name="Mori M."/>
            <person name="Yoshida Y."/>
            <person name="Ohtoshi R."/>
            <person name="Malay A.D."/>
            <person name="Moran D.A.P."/>
            <person name="Tomita M."/>
            <person name="Numata K."/>
            <person name="Arakawa K."/>
        </authorList>
    </citation>
    <scope>NUCLEOTIDE SEQUENCE</scope>
</reference>
<protein>
    <submittedName>
        <fullName evidence="1">Uncharacterized protein</fullName>
    </submittedName>
</protein>
<sequence>AAAFDAWSRRLVVAFIRINSMATRRSFPAPFLQKHATILPCRKAKPEKDAPV</sequence>
<name>A0A8X6PHP2_NEPPI</name>
<gene>
    <name evidence="1" type="ORF">NPIL_398201</name>
</gene>
<organism evidence="1 2">
    <name type="scientific">Nephila pilipes</name>
    <name type="common">Giant wood spider</name>
    <name type="synonym">Nephila maculata</name>
    <dbReference type="NCBI Taxonomy" id="299642"/>
    <lineage>
        <taxon>Eukaryota</taxon>
        <taxon>Metazoa</taxon>
        <taxon>Ecdysozoa</taxon>
        <taxon>Arthropoda</taxon>
        <taxon>Chelicerata</taxon>
        <taxon>Arachnida</taxon>
        <taxon>Araneae</taxon>
        <taxon>Araneomorphae</taxon>
        <taxon>Entelegynae</taxon>
        <taxon>Araneoidea</taxon>
        <taxon>Nephilidae</taxon>
        <taxon>Nephila</taxon>
    </lineage>
</organism>
<accession>A0A8X6PHP2</accession>